<protein>
    <recommendedName>
        <fullName evidence="4">Transmembrane protein 249</fullName>
    </recommendedName>
</protein>
<accession>A0A8C4SN57</accession>
<evidence type="ECO:0000313" key="2">
    <source>
        <dbReference type="Ensembl" id="ENSECRP00000018682.1"/>
    </source>
</evidence>
<keyword evidence="1" id="KW-1133">Transmembrane helix</keyword>
<keyword evidence="1" id="KW-0472">Membrane</keyword>
<dbReference type="Proteomes" id="UP000694620">
    <property type="component" value="Chromosome 16"/>
</dbReference>
<dbReference type="AlphaFoldDB" id="A0A8C4SN57"/>
<name>A0A8C4SN57_ERPCA</name>
<dbReference type="PANTHER" id="PTHR35442:SF1">
    <property type="entry name" value="CATION CHANNEL SPERM-ASSOCIATED AUXILIARY SUBUNIT TMEM249"/>
    <property type="match status" value="1"/>
</dbReference>
<reference evidence="2" key="2">
    <citation type="submission" date="2025-08" db="UniProtKB">
        <authorList>
            <consortium name="Ensembl"/>
        </authorList>
    </citation>
    <scope>IDENTIFICATION</scope>
</reference>
<proteinExistence type="predicted"/>
<reference evidence="2" key="3">
    <citation type="submission" date="2025-09" db="UniProtKB">
        <authorList>
            <consortium name="Ensembl"/>
        </authorList>
    </citation>
    <scope>IDENTIFICATION</scope>
</reference>
<evidence type="ECO:0000256" key="1">
    <source>
        <dbReference type="SAM" id="Phobius"/>
    </source>
</evidence>
<dbReference type="Ensembl" id="ENSECRT00000019059.1">
    <property type="protein sequence ID" value="ENSECRP00000018682.1"/>
    <property type="gene ID" value="ENSECRG00000012488.1"/>
</dbReference>
<keyword evidence="3" id="KW-1185">Reference proteome</keyword>
<sequence>MPARHYWFFSSTCSPGELKLNSRMRLNRYHPFRCDTPGVLVMEYRHNSLRFSLIMYVLTFVFAGMYLDRPIFAFLENVTYFIILFYLSSWLMLNALIRRRLVIDHNSSTYLFYRNNRLIYQGPLNRIFIRLHKEQVGQDNIYRLIIDGYKIDYRHLCALSRKCEVLDILGRKMAVRLNINYFYLNDVSTKHLIRQWPKSYEED</sequence>
<evidence type="ECO:0008006" key="4">
    <source>
        <dbReference type="Google" id="ProtNLM"/>
    </source>
</evidence>
<dbReference type="InterPro" id="IPR027861">
    <property type="entry name" value="TMEM249"/>
</dbReference>
<dbReference type="GeneTree" id="ENSGT00980000200411"/>
<reference evidence="2" key="1">
    <citation type="submission" date="2021-06" db="EMBL/GenBank/DDBJ databases">
        <authorList>
            <consortium name="Wellcome Sanger Institute Data Sharing"/>
        </authorList>
    </citation>
    <scope>NUCLEOTIDE SEQUENCE [LARGE SCALE GENOMIC DNA]</scope>
</reference>
<dbReference type="Pfam" id="PF15158">
    <property type="entry name" value="TMEM249"/>
    <property type="match status" value="1"/>
</dbReference>
<organism evidence="2 3">
    <name type="scientific">Erpetoichthys calabaricus</name>
    <name type="common">Rope fish</name>
    <name type="synonym">Calamoichthys calabaricus</name>
    <dbReference type="NCBI Taxonomy" id="27687"/>
    <lineage>
        <taxon>Eukaryota</taxon>
        <taxon>Metazoa</taxon>
        <taxon>Chordata</taxon>
        <taxon>Craniata</taxon>
        <taxon>Vertebrata</taxon>
        <taxon>Euteleostomi</taxon>
        <taxon>Actinopterygii</taxon>
        <taxon>Polypteriformes</taxon>
        <taxon>Polypteridae</taxon>
        <taxon>Erpetoichthys</taxon>
    </lineage>
</organism>
<feature type="transmembrane region" description="Helical" evidence="1">
    <location>
        <begin position="79"/>
        <end position="97"/>
    </location>
</feature>
<evidence type="ECO:0000313" key="3">
    <source>
        <dbReference type="Proteomes" id="UP000694620"/>
    </source>
</evidence>
<keyword evidence="1" id="KW-0812">Transmembrane</keyword>
<feature type="transmembrane region" description="Helical" evidence="1">
    <location>
        <begin position="49"/>
        <end position="67"/>
    </location>
</feature>
<dbReference type="PANTHER" id="PTHR35442">
    <property type="entry name" value="TRANSMEMBRANE PROTEIN 249"/>
    <property type="match status" value="1"/>
</dbReference>